<reference evidence="10" key="1">
    <citation type="submission" date="2020-11" db="EMBL/GenBank/DDBJ databases">
        <title>Kefir isolates.</title>
        <authorList>
            <person name="Marcisauskas S."/>
            <person name="Kim Y."/>
            <person name="Blasche S."/>
        </authorList>
    </citation>
    <scope>NUCLEOTIDE SEQUENCE</scope>
    <source>
        <strain evidence="10">Olga-1</strain>
    </source>
</reference>
<dbReference type="InterPro" id="IPR038089">
    <property type="entry name" value="Med31_sf"/>
</dbReference>
<keyword evidence="6 8" id="KW-0804">Transcription</keyword>
<keyword evidence="11" id="KW-1185">Reference proteome</keyword>
<sequence>MTDQIEDLPTRWEIELEFVQSLANTQYLTYLAQLGYLKDETFLNYLNYLNYWKDPKFSKFLVYPNCLHILSLLQFESFRNQILNSNFTNLLFNDMLEYWKEPLYINEKDNERECEVERDGEKVQENEKKLKSASISTSTSSSVSPNLKLQTQS</sequence>
<dbReference type="GO" id="GO:0006355">
    <property type="term" value="P:regulation of DNA-templated transcription"/>
    <property type="evidence" value="ECO:0007669"/>
    <property type="project" value="InterPro"/>
</dbReference>
<comment type="subunit">
    <text evidence="8">Component of the Mediator complex.</text>
</comment>
<keyword evidence="7 8" id="KW-0539">Nucleus</keyword>
<name>A0A9P7BEB4_9ASCO</name>
<organism evidence="10 11">
    <name type="scientific">Pichia californica</name>
    <dbReference type="NCBI Taxonomy" id="460514"/>
    <lineage>
        <taxon>Eukaryota</taxon>
        <taxon>Fungi</taxon>
        <taxon>Dikarya</taxon>
        <taxon>Ascomycota</taxon>
        <taxon>Saccharomycotina</taxon>
        <taxon>Pichiomycetes</taxon>
        <taxon>Pichiales</taxon>
        <taxon>Pichiaceae</taxon>
        <taxon>Pichia</taxon>
    </lineage>
</organism>
<evidence type="ECO:0000256" key="5">
    <source>
        <dbReference type="ARBA" id="ARBA00023159"/>
    </source>
</evidence>
<evidence type="ECO:0000256" key="7">
    <source>
        <dbReference type="ARBA" id="ARBA00023242"/>
    </source>
</evidence>
<dbReference type="AlphaFoldDB" id="A0A9P7BEB4"/>
<comment type="caution">
    <text evidence="10">The sequence shown here is derived from an EMBL/GenBank/DDBJ whole genome shotgun (WGS) entry which is preliminary data.</text>
</comment>
<comment type="subcellular location">
    <subcellularLocation>
        <location evidence="1 8">Nucleus</location>
    </subcellularLocation>
</comment>
<evidence type="ECO:0000256" key="9">
    <source>
        <dbReference type="SAM" id="MobiDB-lite"/>
    </source>
</evidence>
<evidence type="ECO:0000256" key="2">
    <source>
        <dbReference type="ARBA" id="ARBA00006378"/>
    </source>
</evidence>
<evidence type="ECO:0000256" key="8">
    <source>
        <dbReference type="RuleBase" id="RU364129"/>
    </source>
</evidence>
<evidence type="ECO:0000256" key="6">
    <source>
        <dbReference type="ARBA" id="ARBA00023163"/>
    </source>
</evidence>
<gene>
    <name evidence="10" type="primary">SOH1</name>
    <name evidence="10" type="ORF">C6P40_003967</name>
</gene>
<evidence type="ECO:0000256" key="3">
    <source>
        <dbReference type="ARBA" id="ARBA00019660"/>
    </source>
</evidence>
<keyword evidence="4 8" id="KW-0805">Transcription regulation</keyword>
<proteinExistence type="inferred from homology"/>
<comment type="function">
    <text evidence="8">Component of the Mediator complex, a coactivator involved in the regulated transcription of nearly all RNA polymerase II-dependent genes. Mediator functions as a bridge to convey information from gene-specific regulatory proteins to the basal RNA polymerase II transcription machinery. Mediator is recruited to promoters by direct interactions with regulatory proteins and serves as a scaffold for the assembly of a functional preinitiation complex with RNA polymerase II and the general transcription factors.</text>
</comment>
<keyword evidence="5 8" id="KW-0010">Activator</keyword>
<feature type="region of interest" description="Disordered" evidence="9">
    <location>
        <begin position="115"/>
        <end position="153"/>
    </location>
</feature>
<dbReference type="Pfam" id="PF05669">
    <property type="entry name" value="Med31"/>
    <property type="match status" value="1"/>
</dbReference>
<dbReference type="Proteomes" id="UP000697127">
    <property type="component" value="Unassembled WGS sequence"/>
</dbReference>
<dbReference type="GO" id="GO:0016592">
    <property type="term" value="C:mediator complex"/>
    <property type="evidence" value="ECO:0007669"/>
    <property type="project" value="InterPro"/>
</dbReference>
<evidence type="ECO:0000256" key="4">
    <source>
        <dbReference type="ARBA" id="ARBA00023015"/>
    </source>
</evidence>
<accession>A0A9P7BEB4</accession>
<feature type="compositionally biased region" description="Low complexity" evidence="9">
    <location>
        <begin position="132"/>
        <end position="144"/>
    </location>
</feature>
<dbReference type="PANTHER" id="PTHR13186">
    <property type="entry name" value="MEDIATOR OF RNA POLYMERASE II TRANSCRIPTION SUBUNIT 31"/>
    <property type="match status" value="1"/>
</dbReference>
<feature type="compositionally biased region" description="Basic and acidic residues" evidence="9">
    <location>
        <begin position="115"/>
        <end position="130"/>
    </location>
</feature>
<dbReference type="GO" id="GO:0003712">
    <property type="term" value="F:transcription coregulator activity"/>
    <property type="evidence" value="ECO:0007669"/>
    <property type="project" value="InterPro"/>
</dbReference>
<dbReference type="EMBL" id="PUHW01000487">
    <property type="protein sequence ID" value="KAG0686479.1"/>
    <property type="molecule type" value="Genomic_DNA"/>
</dbReference>
<protein>
    <recommendedName>
        <fullName evidence="3 8">Mediator of RNA polymerase II transcription subunit 31</fullName>
    </recommendedName>
</protein>
<comment type="similarity">
    <text evidence="2 8">Belongs to the Mediator complex subunit 31 family.</text>
</comment>
<dbReference type="Gene3D" id="1.10.10.1340">
    <property type="entry name" value="Mediator of RNA polymerase II, submodule Med31 (Soh1)"/>
    <property type="match status" value="1"/>
</dbReference>
<evidence type="ECO:0000313" key="10">
    <source>
        <dbReference type="EMBL" id="KAG0686479.1"/>
    </source>
</evidence>
<evidence type="ECO:0000256" key="1">
    <source>
        <dbReference type="ARBA" id="ARBA00004123"/>
    </source>
</evidence>
<dbReference type="InterPro" id="IPR008831">
    <property type="entry name" value="Mediator_Med31"/>
</dbReference>
<evidence type="ECO:0000313" key="11">
    <source>
        <dbReference type="Proteomes" id="UP000697127"/>
    </source>
</evidence>